<keyword evidence="1" id="KW-0732">Signal</keyword>
<dbReference type="RefSeq" id="XP_033444174.1">
    <property type="nucleotide sequence ID" value="XM_033594021.1"/>
</dbReference>
<reference evidence="2" key="1">
    <citation type="journal article" date="2020" name="Stud. Mycol.">
        <title>101 Dothideomycetes genomes: a test case for predicting lifestyles and emergence of pathogens.</title>
        <authorList>
            <person name="Haridas S."/>
            <person name="Albert R."/>
            <person name="Binder M."/>
            <person name="Bloem J."/>
            <person name="Labutti K."/>
            <person name="Salamov A."/>
            <person name="Andreopoulos B."/>
            <person name="Baker S."/>
            <person name="Barry K."/>
            <person name="Bills G."/>
            <person name="Bluhm B."/>
            <person name="Cannon C."/>
            <person name="Castanera R."/>
            <person name="Culley D."/>
            <person name="Daum C."/>
            <person name="Ezra D."/>
            <person name="Gonzalez J."/>
            <person name="Henrissat B."/>
            <person name="Kuo A."/>
            <person name="Liang C."/>
            <person name="Lipzen A."/>
            <person name="Lutzoni F."/>
            <person name="Magnuson J."/>
            <person name="Mondo S."/>
            <person name="Nolan M."/>
            <person name="Ohm R."/>
            <person name="Pangilinan J."/>
            <person name="Park H.-J."/>
            <person name="Ramirez L."/>
            <person name="Alfaro M."/>
            <person name="Sun H."/>
            <person name="Tritt A."/>
            <person name="Yoshinaga Y."/>
            <person name="Zwiers L.-H."/>
            <person name="Turgeon B."/>
            <person name="Goodwin S."/>
            <person name="Spatafora J."/>
            <person name="Crous P."/>
            <person name="Grigoriev I."/>
        </authorList>
    </citation>
    <scope>NUCLEOTIDE SEQUENCE</scope>
    <source>
        <strain evidence="2">CBS 183.55</strain>
    </source>
</reference>
<dbReference type="Proteomes" id="UP000800082">
    <property type="component" value="Unassembled WGS sequence"/>
</dbReference>
<evidence type="ECO:0000313" key="3">
    <source>
        <dbReference type="Proteomes" id="UP000800082"/>
    </source>
</evidence>
<feature type="chain" id="PRO_5025330022" evidence="1">
    <location>
        <begin position="21"/>
        <end position="106"/>
    </location>
</feature>
<feature type="signal peptide" evidence="1">
    <location>
        <begin position="1"/>
        <end position="20"/>
    </location>
</feature>
<gene>
    <name evidence="2" type="ORF">M421DRAFT_425261</name>
</gene>
<name>A0A6A5R6Y5_9PLEO</name>
<proteinExistence type="predicted"/>
<evidence type="ECO:0000313" key="2">
    <source>
        <dbReference type="EMBL" id="KAF1923921.1"/>
    </source>
</evidence>
<accession>A0A6A5R6Y5</accession>
<evidence type="ECO:0000256" key="1">
    <source>
        <dbReference type="SAM" id="SignalP"/>
    </source>
</evidence>
<organism evidence="2 3">
    <name type="scientific">Didymella exigua CBS 183.55</name>
    <dbReference type="NCBI Taxonomy" id="1150837"/>
    <lineage>
        <taxon>Eukaryota</taxon>
        <taxon>Fungi</taxon>
        <taxon>Dikarya</taxon>
        <taxon>Ascomycota</taxon>
        <taxon>Pezizomycotina</taxon>
        <taxon>Dothideomycetes</taxon>
        <taxon>Pleosporomycetidae</taxon>
        <taxon>Pleosporales</taxon>
        <taxon>Pleosporineae</taxon>
        <taxon>Didymellaceae</taxon>
        <taxon>Didymella</taxon>
    </lineage>
</organism>
<dbReference type="AlphaFoldDB" id="A0A6A5R6Y5"/>
<dbReference type="EMBL" id="ML978999">
    <property type="protein sequence ID" value="KAF1923921.1"/>
    <property type="molecule type" value="Genomic_DNA"/>
</dbReference>
<dbReference type="GeneID" id="54351689"/>
<sequence length="106" mass="11137">MQSIIVIVAAALGLALPTIAMPLEGSSALEVRGTTNYILTCEDKLWKDAASDVNGRELFTFVCITKLGCAHSEAPSDSANEYIGGCLDCPANIRTDAFGGCVIVKQ</sequence>
<protein>
    <submittedName>
        <fullName evidence="2">Uncharacterized protein</fullName>
    </submittedName>
</protein>
<keyword evidence="3" id="KW-1185">Reference proteome</keyword>